<evidence type="ECO:0000313" key="1">
    <source>
        <dbReference type="EMBL" id="TXC81391.1"/>
    </source>
</evidence>
<comment type="caution">
    <text evidence="1">The sequence shown here is derived from an EMBL/GenBank/DDBJ whole genome shotgun (WGS) entry which is preliminary data.</text>
</comment>
<dbReference type="RefSeq" id="WP_147014099.1">
    <property type="nucleotide sequence ID" value="NZ_VORB01000004.1"/>
</dbReference>
<reference evidence="1 2" key="1">
    <citation type="submission" date="2019-08" db="EMBL/GenBank/DDBJ databases">
        <title>Genome of Luteibaculum oceani JCM 18817.</title>
        <authorList>
            <person name="Bowman J.P."/>
        </authorList>
    </citation>
    <scope>NUCLEOTIDE SEQUENCE [LARGE SCALE GENOMIC DNA]</scope>
    <source>
        <strain evidence="1 2">JCM 18817</strain>
    </source>
</reference>
<dbReference type="Proteomes" id="UP000321168">
    <property type="component" value="Unassembled WGS sequence"/>
</dbReference>
<proteinExistence type="predicted"/>
<accession>A0A5C6VA93</accession>
<dbReference type="AlphaFoldDB" id="A0A5C6VA93"/>
<protein>
    <submittedName>
        <fullName evidence="1">Uncharacterized protein</fullName>
    </submittedName>
</protein>
<keyword evidence="2" id="KW-1185">Reference proteome</keyword>
<gene>
    <name evidence="1" type="ORF">FRX97_05135</name>
</gene>
<dbReference type="EMBL" id="VORB01000004">
    <property type="protein sequence ID" value="TXC81391.1"/>
    <property type="molecule type" value="Genomic_DNA"/>
</dbReference>
<evidence type="ECO:0000313" key="2">
    <source>
        <dbReference type="Proteomes" id="UP000321168"/>
    </source>
</evidence>
<name>A0A5C6VA93_9FLAO</name>
<sequence length="96" mass="11163">MRKTKDYRNGFGQRVSQSRFLSSLRSVRNDNFVAWLNPPHMLSRYTHAWAWPLDNRLKPTAVISKESLNIQAQEIILFGRLRNPVNTTATSTFDNL</sequence>
<organism evidence="1 2">
    <name type="scientific">Luteibaculum oceani</name>
    <dbReference type="NCBI Taxonomy" id="1294296"/>
    <lineage>
        <taxon>Bacteria</taxon>
        <taxon>Pseudomonadati</taxon>
        <taxon>Bacteroidota</taxon>
        <taxon>Flavobacteriia</taxon>
        <taxon>Flavobacteriales</taxon>
        <taxon>Luteibaculaceae</taxon>
        <taxon>Luteibaculum</taxon>
    </lineage>
</organism>